<reference evidence="2 5" key="2">
    <citation type="submission" date="2020-08" db="EMBL/GenBank/DDBJ databases">
        <title>Sequencing the genomes of 1000 actinobacteria strains.</title>
        <authorList>
            <person name="Klenk H.-P."/>
        </authorList>
    </citation>
    <scope>NUCLEOTIDE SEQUENCE [LARGE SCALE GENOMIC DNA]</scope>
    <source>
        <strain evidence="2 5">DSM 15626</strain>
    </source>
</reference>
<feature type="transmembrane region" description="Helical" evidence="1">
    <location>
        <begin position="130"/>
        <end position="150"/>
    </location>
</feature>
<feature type="transmembrane region" description="Helical" evidence="1">
    <location>
        <begin position="32"/>
        <end position="51"/>
    </location>
</feature>
<evidence type="ECO:0000313" key="5">
    <source>
        <dbReference type="Proteomes" id="UP000553957"/>
    </source>
</evidence>
<proteinExistence type="predicted"/>
<dbReference type="Proteomes" id="UP000553957">
    <property type="component" value="Unassembled WGS sequence"/>
</dbReference>
<dbReference type="RefSeq" id="WP_171678050.1">
    <property type="nucleotide sequence ID" value="NZ_BAAAGT010000008.1"/>
</dbReference>
<dbReference type="EMBL" id="JABJRC010000009">
    <property type="protein sequence ID" value="NOL44814.1"/>
    <property type="molecule type" value="Genomic_DNA"/>
</dbReference>
<feature type="transmembrane region" description="Helical" evidence="1">
    <location>
        <begin position="177"/>
        <end position="196"/>
    </location>
</feature>
<accession>A0A7Y4L5L1</accession>
<reference evidence="3 4" key="1">
    <citation type="submission" date="2020-05" db="EMBL/GenBank/DDBJ databases">
        <title>Genome sequence of Kribbella sandramycini ATCC 39419.</title>
        <authorList>
            <person name="Maclea K.S."/>
            <person name="Fair J.L."/>
        </authorList>
    </citation>
    <scope>NUCLEOTIDE SEQUENCE [LARGE SCALE GENOMIC DNA]</scope>
    <source>
        <strain evidence="3 4">ATCC 39419</strain>
    </source>
</reference>
<name>A0A7Y4L5L1_9ACTN</name>
<organism evidence="3 4">
    <name type="scientific">Kribbella sandramycini</name>
    <dbReference type="NCBI Taxonomy" id="60450"/>
    <lineage>
        <taxon>Bacteria</taxon>
        <taxon>Bacillati</taxon>
        <taxon>Actinomycetota</taxon>
        <taxon>Actinomycetes</taxon>
        <taxon>Propionibacteriales</taxon>
        <taxon>Kribbellaceae</taxon>
        <taxon>Kribbella</taxon>
    </lineage>
</organism>
<evidence type="ECO:0000313" key="2">
    <source>
        <dbReference type="EMBL" id="MBB6567096.1"/>
    </source>
</evidence>
<keyword evidence="1" id="KW-0472">Membrane</keyword>
<keyword evidence="1" id="KW-1133">Transmembrane helix</keyword>
<comment type="caution">
    <text evidence="3">The sequence shown here is derived from an EMBL/GenBank/DDBJ whole genome shotgun (WGS) entry which is preliminary data.</text>
</comment>
<gene>
    <name evidence="2" type="ORF">HNR71_002733</name>
    <name evidence="3" type="ORF">HPO96_31640</name>
</gene>
<protein>
    <submittedName>
        <fullName evidence="3">Uncharacterized protein</fullName>
    </submittedName>
</protein>
<sequence>MRTDRVIAVVTVAIGVLGAVAAQLGAAEADRTLALAATTALSIISIGLPFIGAQIGVRYRRTAAQPAYREAYVWALLLGAIGLAAALLIAVLIPSSSGDQWQYAPVIVLGAFVTQLVAQTTGIGLGVLLGRAWIAGVLTIVIPLGLYFALPESVRAFFAPYASAQLWWSGEFGLGDLLPFLVMVALWGPVLHFVAWSRTKSAVGASSR</sequence>
<dbReference type="Proteomes" id="UP000534306">
    <property type="component" value="Unassembled WGS sequence"/>
</dbReference>
<dbReference type="EMBL" id="JACHKF010000001">
    <property type="protein sequence ID" value="MBB6567096.1"/>
    <property type="molecule type" value="Genomic_DNA"/>
</dbReference>
<dbReference type="AlphaFoldDB" id="A0A7Y4L5L1"/>
<feature type="transmembrane region" description="Helical" evidence="1">
    <location>
        <begin position="72"/>
        <end position="94"/>
    </location>
</feature>
<evidence type="ECO:0000256" key="1">
    <source>
        <dbReference type="SAM" id="Phobius"/>
    </source>
</evidence>
<evidence type="ECO:0000313" key="4">
    <source>
        <dbReference type="Proteomes" id="UP000534306"/>
    </source>
</evidence>
<keyword evidence="1" id="KW-0812">Transmembrane</keyword>
<evidence type="ECO:0000313" key="3">
    <source>
        <dbReference type="EMBL" id="NOL44814.1"/>
    </source>
</evidence>
<keyword evidence="4" id="KW-1185">Reference proteome</keyword>